<protein>
    <submittedName>
        <fullName evidence="2">Uncharacterized protein</fullName>
    </submittedName>
</protein>
<keyword evidence="1" id="KW-0472">Membrane</keyword>
<feature type="transmembrane region" description="Helical" evidence="1">
    <location>
        <begin position="15"/>
        <end position="35"/>
    </location>
</feature>
<organism evidence="2 3">
    <name type="scientific">Liquidambar formosana</name>
    <name type="common">Formosan gum</name>
    <dbReference type="NCBI Taxonomy" id="63359"/>
    <lineage>
        <taxon>Eukaryota</taxon>
        <taxon>Viridiplantae</taxon>
        <taxon>Streptophyta</taxon>
        <taxon>Embryophyta</taxon>
        <taxon>Tracheophyta</taxon>
        <taxon>Spermatophyta</taxon>
        <taxon>Magnoliopsida</taxon>
        <taxon>eudicotyledons</taxon>
        <taxon>Gunneridae</taxon>
        <taxon>Pentapetalae</taxon>
        <taxon>Saxifragales</taxon>
        <taxon>Altingiaceae</taxon>
        <taxon>Liquidambar</taxon>
    </lineage>
</organism>
<evidence type="ECO:0000313" key="3">
    <source>
        <dbReference type="Proteomes" id="UP001415857"/>
    </source>
</evidence>
<name>A0AAP0WY96_LIQFO</name>
<accession>A0AAP0WY96</accession>
<keyword evidence="3" id="KW-1185">Reference proteome</keyword>
<evidence type="ECO:0000313" key="2">
    <source>
        <dbReference type="EMBL" id="KAK9283432.1"/>
    </source>
</evidence>
<keyword evidence="1" id="KW-1133">Transmembrane helix</keyword>
<keyword evidence="1" id="KW-0812">Transmembrane</keyword>
<dbReference type="AlphaFoldDB" id="A0AAP0WY96"/>
<comment type="caution">
    <text evidence="2">The sequence shown here is derived from an EMBL/GenBank/DDBJ whole genome shotgun (WGS) entry which is preliminary data.</text>
</comment>
<dbReference type="EMBL" id="JBBPBK010000006">
    <property type="protein sequence ID" value="KAK9283432.1"/>
    <property type="molecule type" value="Genomic_DNA"/>
</dbReference>
<evidence type="ECO:0000256" key="1">
    <source>
        <dbReference type="SAM" id="Phobius"/>
    </source>
</evidence>
<proteinExistence type="predicted"/>
<reference evidence="2 3" key="1">
    <citation type="journal article" date="2024" name="Plant J.">
        <title>Genome sequences and population genomics reveal climatic adaptation and genomic divergence between two closely related sweetgum species.</title>
        <authorList>
            <person name="Xu W.Q."/>
            <person name="Ren C.Q."/>
            <person name="Zhang X.Y."/>
            <person name="Comes H.P."/>
            <person name="Liu X.H."/>
            <person name="Li Y.G."/>
            <person name="Kettle C.J."/>
            <person name="Jalonen R."/>
            <person name="Gaisberger H."/>
            <person name="Ma Y.Z."/>
            <person name="Qiu Y.X."/>
        </authorList>
    </citation>
    <scope>NUCLEOTIDE SEQUENCE [LARGE SCALE GENOMIC DNA]</scope>
    <source>
        <strain evidence="2">Hangzhou</strain>
    </source>
</reference>
<dbReference type="Proteomes" id="UP001415857">
    <property type="component" value="Unassembled WGS sequence"/>
</dbReference>
<sequence>MVYGMLMSHEDPPGFSFLMICTYFLTNHIQGLALWRGVMKLWKLLFHTMVRSEREEELIPSHWDFDLKFGEHPTTKRWSYRVNIFYRALTFSPVDLDSWSRTTSTVAAAWRGWS</sequence>
<gene>
    <name evidence="2" type="ORF">L1049_011674</name>
</gene>